<dbReference type="GO" id="GO:0009610">
    <property type="term" value="P:response to symbiotic fungus"/>
    <property type="evidence" value="ECO:0007669"/>
    <property type="project" value="UniProtKB-ARBA"/>
</dbReference>
<dbReference type="EMBL" id="JABCRI010000007">
    <property type="protein sequence ID" value="KAF8403444.1"/>
    <property type="molecule type" value="Genomic_DNA"/>
</dbReference>
<evidence type="ECO:0000256" key="9">
    <source>
        <dbReference type="ARBA" id="ARBA00023136"/>
    </source>
</evidence>
<protein>
    <recommendedName>
        <fullName evidence="14">Phytocyanin domain-containing protein</fullName>
    </recommendedName>
</protein>
<dbReference type="OMA" id="WLQTFKP"/>
<keyword evidence="5 13" id="KW-0732">Signal</keyword>
<accession>A0A835DKI5</accession>
<evidence type="ECO:0000256" key="8">
    <source>
        <dbReference type="ARBA" id="ARBA00023008"/>
    </source>
</evidence>
<dbReference type="OrthoDB" id="687943at2759"/>
<evidence type="ECO:0000256" key="11">
    <source>
        <dbReference type="ARBA" id="ARBA00023180"/>
    </source>
</evidence>
<reference evidence="15 16" key="1">
    <citation type="submission" date="2020-04" db="EMBL/GenBank/DDBJ databases">
        <title>Plant Genome Project.</title>
        <authorList>
            <person name="Zhang R.-G."/>
        </authorList>
    </citation>
    <scope>NUCLEOTIDE SEQUENCE [LARGE SCALE GENOMIC DNA]</scope>
    <source>
        <strain evidence="15">YNK0</strain>
        <tissue evidence="15">Leaf</tissue>
    </source>
</reference>
<evidence type="ECO:0000256" key="6">
    <source>
        <dbReference type="ARBA" id="ARBA00022982"/>
    </source>
</evidence>
<evidence type="ECO:0000256" key="7">
    <source>
        <dbReference type="ARBA" id="ARBA00022989"/>
    </source>
</evidence>
<keyword evidence="11" id="KW-0325">Glycoprotein</keyword>
<dbReference type="InterPro" id="IPR008972">
    <property type="entry name" value="Cupredoxin"/>
</dbReference>
<dbReference type="GO" id="GO:0009055">
    <property type="term" value="F:electron transfer activity"/>
    <property type="evidence" value="ECO:0007669"/>
    <property type="project" value="InterPro"/>
</dbReference>
<sequence>MASKQLLVILATVMLIFPAVTIATEYVVGDESGWTIKFDYQAWAKDKQFFVGDKLVFKYPVGVHNVFKVNGTGFKECIVPPANLALSTGNDEITLATPGNKWYICGVAKHCADGGQKLSITVLSEWSAPAPAPSSPSTNAANGIFVSGYGLLIAALIAIVMIIMGSCSAWSIIADTIQVMQLEEESLGENKEDVAVALGKSSCLYSESGRVAMATEYVVGDESGWTINFDYQAWARTNNFSSEINLYPVGVHNVFKVNGTGFKECIVPPANEALTTGNDVITLATPGNKWYICGVGKHCAYGGQKLSITVLPECSAPAPAPLASTQHVPMRLTRLMRSLFLNIVL</sequence>
<evidence type="ECO:0000259" key="14">
    <source>
        <dbReference type="PROSITE" id="PS51485"/>
    </source>
</evidence>
<evidence type="ECO:0000256" key="1">
    <source>
        <dbReference type="ARBA" id="ARBA00004479"/>
    </source>
</evidence>
<evidence type="ECO:0000313" key="16">
    <source>
        <dbReference type="Proteomes" id="UP000655225"/>
    </source>
</evidence>
<evidence type="ECO:0000256" key="12">
    <source>
        <dbReference type="SAM" id="Phobius"/>
    </source>
</evidence>
<name>A0A835DKI5_TETSI</name>
<dbReference type="GO" id="GO:0005886">
    <property type="term" value="C:plasma membrane"/>
    <property type="evidence" value="ECO:0007669"/>
    <property type="project" value="TreeGrafter"/>
</dbReference>
<dbReference type="InterPro" id="IPR039391">
    <property type="entry name" value="Phytocyanin-like"/>
</dbReference>
<dbReference type="SUPFAM" id="SSF49503">
    <property type="entry name" value="Cupredoxins"/>
    <property type="match status" value="2"/>
</dbReference>
<dbReference type="Pfam" id="PF02298">
    <property type="entry name" value="Cu_bind_like"/>
    <property type="match status" value="2"/>
</dbReference>
<dbReference type="GO" id="GO:0046872">
    <property type="term" value="F:metal ion binding"/>
    <property type="evidence" value="ECO:0007669"/>
    <property type="project" value="UniProtKB-KW"/>
</dbReference>
<dbReference type="CDD" id="cd04216">
    <property type="entry name" value="Phytocyanin"/>
    <property type="match status" value="2"/>
</dbReference>
<organism evidence="15 16">
    <name type="scientific">Tetracentron sinense</name>
    <name type="common">Spur-leaf</name>
    <dbReference type="NCBI Taxonomy" id="13715"/>
    <lineage>
        <taxon>Eukaryota</taxon>
        <taxon>Viridiplantae</taxon>
        <taxon>Streptophyta</taxon>
        <taxon>Embryophyta</taxon>
        <taxon>Tracheophyta</taxon>
        <taxon>Spermatophyta</taxon>
        <taxon>Magnoliopsida</taxon>
        <taxon>Trochodendrales</taxon>
        <taxon>Trochodendraceae</taxon>
        <taxon>Tetracentron</taxon>
    </lineage>
</organism>
<dbReference type="PROSITE" id="PS51485">
    <property type="entry name" value="PHYTOCYANIN"/>
    <property type="match status" value="2"/>
</dbReference>
<keyword evidence="10" id="KW-1015">Disulfide bond</keyword>
<gene>
    <name evidence="15" type="ORF">HHK36_011548</name>
</gene>
<keyword evidence="7 12" id="KW-1133">Transmembrane helix</keyword>
<keyword evidence="6" id="KW-0249">Electron transport</keyword>
<comment type="caution">
    <text evidence="15">The sequence shown here is derived from an EMBL/GenBank/DDBJ whole genome shotgun (WGS) entry which is preliminary data.</text>
</comment>
<feature type="chain" id="PRO_5032671932" description="Phytocyanin domain-containing protein" evidence="13">
    <location>
        <begin position="24"/>
        <end position="345"/>
    </location>
</feature>
<keyword evidence="4" id="KW-0479">Metal-binding</keyword>
<comment type="subcellular location">
    <subcellularLocation>
        <location evidence="1">Membrane</location>
        <topology evidence="1">Single-pass type I membrane protein</topology>
    </subcellularLocation>
</comment>
<dbReference type="FunFam" id="2.60.40.420:FF:000067">
    <property type="entry name" value="Cupredoxin superfamily protein"/>
    <property type="match status" value="2"/>
</dbReference>
<feature type="domain" description="Phytocyanin" evidence="14">
    <location>
        <begin position="215"/>
        <end position="312"/>
    </location>
</feature>
<dbReference type="Gene3D" id="2.60.40.420">
    <property type="entry name" value="Cupredoxins - blue copper proteins"/>
    <property type="match status" value="2"/>
</dbReference>
<dbReference type="AlphaFoldDB" id="A0A835DKI5"/>
<dbReference type="PANTHER" id="PTHR33021">
    <property type="entry name" value="BLUE COPPER PROTEIN"/>
    <property type="match status" value="1"/>
</dbReference>
<evidence type="ECO:0000256" key="13">
    <source>
        <dbReference type="SAM" id="SignalP"/>
    </source>
</evidence>
<evidence type="ECO:0000256" key="3">
    <source>
        <dbReference type="ARBA" id="ARBA00022692"/>
    </source>
</evidence>
<keyword evidence="9 12" id="KW-0472">Membrane</keyword>
<evidence type="ECO:0000256" key="4">
    <source>
        <dbReference type="ARBA" id="ARBA00022723"/>
    </source>
</evidence>
<evidence type="ECO:0000313" key="15">
    <source>
        <dbReference type="EMBL" id="KAF8403444.1"/>
    </source>
</evidence>
<dbReference type="Proteomes" id="UP000655225">
    <property type="component" value="Unassembled WGS sequence"/>
</dbReference>
<keyword evidence="8" id="KW-0186">Copper</keyword>
<feature type="domain" description="Phytocyanin" evidence="14">
    <location>
        <begin position="24"/>
        <end position="124"/>
    </location>
</feature>
<evidence type="ECO:0000256" key="2">
    <source>
        <dbReference type="ARBA" id="ARBA00022448"/>
    </source>
</evidence>
<keyword evidence="3 12" id="KW-0812">Transmembrane</keyword>
<evidence type="ECO:0000256" key="5">
    <source>
        <dbReference type="ARBA" id="ARBA00022729"/>
    </source>
</evidence>
<dbReference type="InterPro" id="IPR003245">
    <property type="entry name" value="Phytocyanin_dom"/>
</dbReference>
<feature type="signal peptide" evidence="13">
    <location>
        <begin position="1"/>
        <end position="23"/>
    </location>
</feature>
<dbReference type="PANTHER" id="PTHR33021:SF533">
    <property type="entry name" value="PHYTOCYANIN DOMAIN-CONTAINING PROTEIN"/>
    <property type="match status" value="1"/>
</dbReference>
<evidence type="ECO:0000256" key="10">
    <source>
        <dbReference type="ARBA" id="ARBA00023157"/>
    </source>
</evidence>
<keyword evidence="2" id="KW-0813">Transport</keyword>
<proteinExistence type="predicted"/>
<keyword evidence="16" id="KW-1185">Reference proteome</keyword>
<feature type="transmembrane region" description="Helical" evidence="12">
    <location>
        <begin position="149"/>
        <end position="173"/>
    </location>
</feature>